<proteinExistence type="predicted"/>
<evidence type="ECO:0000313" key="1">
    <source>
        <dbReference type="EMBL" id="CAH2055314.1"/>
    </source>
</evidence>
<dbReference type="PANTHER" id="PTHR31260">
    <property type="entry name" value="CYSTATIN/MONELLIN SUPERFAMILY PROTEIN"/>
    <property type="match status" value="1"/>
</dbReference>
<dbReference type="NCBIfam" id="TIGR01572">
    <property type="entry name" value="A_thl_para_3677"/>
    <property type="match status" value="1"/>
</dbReference>
<dbReference type="EMBL" id="OU466859">
    <property type="protein sequence ID" value="CAH2055314.1"/>
    <property type="molecule type" value="Genomic_DNA"/>
</dbReference>
<dbReference type="Pfam" id="PF04776">
    <property type="entry name" value="protein_MS5"/>
    <property type="match status" value="1"/>
</dbReference>
<gene>
    <name evidence="1" type="ORF">TAV2_LOCUS8889</name>
</gene>
<dbReference type="AlphaFoldDB" id="A0AAU9S565"/>
<dbReference type="PANTHER" id="PTHR31260:SF65">
    <property type="entry name" value="BNAANNG28850D PROTEIN"/>
    <property type="match status" value="1"/>
</dbReference>
<protein>
    <submittedName>
        <fullName evidence="1">Uncharacterized protein</fullName>
    </submittedName>
</protein>
<feature type="non-terminal residue" evidence="1">
    <location>
        <position position="1"/>
    </location>
</feature>
<keyword evidence="2" id="KW-1185">Reference proteome</keyword>
<evidence type="ECO:0000313" key="2">
    <source>
        <dbReference type="Proteomes" id="UP000836841"/>
    </source>
</evidence>
<reference evidence="1 2" key="1">
    <citation type="submission" date="2022-03" db="EMBL/GenBank/DDBJ databases">
        <authorList>
            <person name="Nunn A."/>
            <person name="Chopra R."/>
            <person name="Nunn A."/>
            <person name="Contreras Garrido A."/>
        </authorList>
    </citation>
    <scope>NUCLEOTIDE SEQUENCE [LARGE SCALE GENOMIC DNA]</scope>
</reference>
<name>A0AAU9S565_THLAR</name>
<accession>A0AAU9S565</accession>
<dbReference type="Proteomes" id="UP000836841">
    <property type="component" value="Chromosome 3"/>
</dbReference>
<dbReference type="InterPro" id="IPR006462">
    <property type="entry name" value="MS5"/>
</dbReference>
<sequence>RYRASAAKLRNFATMMSGVTDSKKYFEFWRQVADSGWFDVEHLMETKPSYCMMSLENNDHYPTHLFLYAKMGIHNYNMIHGTNLELYCLDKYVDIPKVFYRYYYITLVTKDPAGGGSLALFQTCVVEERCDLKKLIWDIARPKPEPPEDPMQSLNIYRGRVDHSKEVRLPDEWPSENVFTDNNRYYMVKKSELLKYDWIRLYLKLAFLNANTELKNPALSKLVIVRVVVESQEKVEMPNEKLKSRNAIFYIRYKYHPNKGGVCKVHGFKPPRDRMAMVRRTTDENTGLYTLTMLDSAKA</sequence>
<organism evidence="1 2">
    <name type="scientific">Thlaspi arvense</name>
    <name type="common">Field penny-cress</name>
    <dbReference type="NCBI Taxonomy" id="13288"/>
    <lineage>
        <taxon>Eukaryota</taxon>
        <taxon>Viridiplantae</taxon>
        <taxon>Streptophyta</taxon>
        <taxon>Embryophyta</taxon>
        <taxon>Tracheophyta</taxon>
        <taxon>Spermatophyta</taxon>
        <taxon>Magnoliopsida</taxon>
        <taxon>eudicotyledons</taxon>
        <taxon>Gunneridae</taxon>
        <taxon>Pentapetalae</taxon>
        <taxon>rosids</taxon>
        <taxon>malvids</taxon>
        <taxon>Brassicales</taxon>
        <taxon>Brassicaceae</taxon>
        <taxon>Thlaspideae</taxon>
        <taxon>Thlaspi</taxon>
    </lineage>
</organism>